<evidence type="ECO:0000313" key="3">
    <source>
        <dbReference type="Proteomes" id="UP000542776"/>
    </source>
</evidence>
<comment type="caution">
    <text evidence="2">The sequence shown here is derived from an EMBL/GenBank/DDBJ whole genome shotgun (WGS) entry which is preliminary data.</text>
</comment>
<name>A0A7W6MLV3_9HYPH</name>
<reference evidence="2 3" key="1">
    <citation type="submission" date="2020-08" db="EMBL/GenBank/DDBJ databases">
        <title>Genomic Encyclopedia of Type Strains, Phase IV (KMG-IV): sequencing the most valuable type-strain genomes for metagenomic binning, comparative biology and taxonomic classification.</title>
        <authorList>
            <person name="Goeker M."/>
        </authorList>
    </citation>
    <scope>NUCLEOTIDE SEQUENCE [LARGE SCALE GENOMIC DNA]</scope>
    <source>
        <strain evidence="2 3">DSM 102238</strain>
    </source>
</reference>
<dbReference type="Gene3D" id="3.40.50.720">
    <property type="entry name" value="NAD(P)-binding Rossmann-like Domain"/>
    <property type="match status" value="1"/>
</dbReference>
<dbReference type="CDD" id="cd08946">
    <property type="entry name" value="SDR_e"/>
    <property type="match status" value="1"/>
</dbReference>
<proteinExistence type="predicted"/>
<dbReference type="PANTHER" id="PTHR43245">
    <property type="entry name" value="BIFUNCTIONAL POLYMYXIN RESISTANCE PROTEIN ARNA"/>
    <property type="match status" value="1"/>
</dbReference>
<gene>
    <name evidence="2" type="ORF">GGR04_004059</name>
</gene>
<feature type="domain" description="NAD-dependent epimerase/dehydratase" evidence="1">
    <location>
        <begin position="4"/>
        <end position="225"/>
    </location>
</feature>
<dbReference type="EMBL" id="JACIEK010000016">
    <property type="protein sequence ID" value="MBB4000183.1"/>
    <property type="molecule type" value="Genomic_DNA"/>
</dbReference>
<dbReference type="Pfam" id="PF01370">
    <property type="entry name" value="Epimerase"/>
    <property type="match status" value="1"/>
</dbReference>
<sequence>MTRILVTGGGGFLGGWISKLLIEGGHEVRIFDRGSERRVVREVVGGAADDLDWVEGDVMDGAAVTHAAEGCAAIVHLAALLTPACAADPVRGAEVNLIGTLNVFEAAKARGIRRIAYASSAAVFGPDDGEHPRPVTMYGAFKLAGEGCARAYWHDAGIASVGLRPTVVYGPGREIGLTAGPTLACREAVAGRPYVIGYTGRQDLVFAGDVAAAFAAAATRNLEGAHAVSLGGSVVDVPDIVAAIEAEVPGAVIGFEGPAVPMASNIAGAGDATILGLAPRTTLRDGIARTVAHYRRVAGEA</sequence>
<accession>A0A7W6MLV3</accession>
<organism evidence="2 3">
    <name type="scientific">Aureimonas pseudogalii</name>
    <dbReference type="NCBI Taxonomy" id="1744844"/>
    <lineage>
        <taxon>Bacteria</taxon>
        <taxon>Pseudomonadati</taxon>
        <taxon>Pseudomonadota</taxon>
        <taxon>Alphaproteobacteria</taxon>
        <taxon>Hyphomicrobiales</taxon>
        <taxon>Aurantimonadaceae</taxon>
        <taxon>Aureimonas</taxon>
    </lineage>
</organism>
<dbReference type="SUPFAM" id="SSF51735">
    <property type="entry name" value="NAD(P)-binding Rossmann-fold domains"/>
    <property type="match status" value="1"/>
</dbReference>
<dbReference type="InterPro" id="IPR001509">
    <property type="entry name" value="Epimerase_deHydtase"/>
</dbReference>
<dbReference type="Proteomes" id="UP000542776">
    <property type="component" value="Unassembled WGS sequence"/>
</dbReference>
<dbReference type="InterPro" id="IPR050177">
    <property type="entry name" value="Lipid_A_modif_metabolic_enz"/>
</dbReference>
<keyword evidence="3" id="KW-1185">Reference proteome</keyword>
<dbReference type="InterPro" id="IPR036291">
    <property type="entry name" value="NAD(P)-bd_dom_sf"/>
</dbReference>
<protein>
    <submittedName>
        <fullName evidence="2">Nucleoside-diphosphate-sugar epimerase</fullName>
    </submittedName>
</protein>
<evidence type="ECO:0000259" key="1">
    <source>
        <dbReference type="Pfam" id="PF01370"/>
    </source>
</evidence>
<dbReference type="RefSeq" id="WP_183201815.1">
    <property type="nucleotide sequence ID" value="NZ_JACIEK010000016.1"/>
</dbReference>
<dbReference type="AlphaFoldDB" id="A0A7W6MLV3"/>
<evidence type="ECO:0000313" key="2">
    <source>
        <dbReference type="EMBL" id="MBB4000183.1"/>
    </source>
</evidence>
<dbReference type="PANTHER" id="PTHR43245:SF13">
    <property type="entry name" value="UDP-D-APIOSE_UDP-D-XYLOSE SYNTHASE 2"/>
    <property type="match status" value="1"/>
</dbReference>